<evidence type="ECO:0000256" key="1">
    <source>
        <dbReference type="ARBA" id="ARBA00022729"/>
    </source>
</evidence>
<keyword evidence="4" id="KW-0472">Membrane</keyword>
<dbReference type="GO" id="GO:0016020">
    <property type="term" value="C:membrane"/>
    <property type="evidence" value="ECO:0007669"/>
    <property type="project" value="InterPro"/>
</dbReference>
<evidence type="ECO:0000313" key="7">
    <source>
        <dbReference type="Proteomes" id="UP000176944"/>
    </source>
</evidence>
<keyword evidence="1" id="KW-0732">Signal</keyword>
<sequence>MNEPALLELFHRLREAGLPLGLEEYHLLLQAVDGGFGKDDRNALAQLCSTLWVKSDQEQLIFQEYFDQLIPEDTRQDILPSTTKASRYQERIVDNSEADDTNTKQRKPVRRIRYVIFGVIAFLVTATVIPFLWSKLKPQNPGTLSFKTIPFSNSLGNIQENDKNPKILIARTGGSRGKVSASIIIDETNDYYIGQSFNYWKSLIDETDDDWIRLSSSLNDFKETSITVIFNDGQSGVQKVDLPILDDKIHEGDEPITLRLTNPQGQVKISPQDTATLTITDSEDLDLFAWFNSLVESLVERFGSWWELGLIIIAGFLTLLIVVNMRSLRQRISASDHEDTEDMANLPIAKLSPKVIQSLFDKIKVVKAIKQPDSQLRETFLIINNDLPVTYRQMKQGWRYLRHLMGEGVPTELDLEATIDQIGQQGFLLNPVLKPRRINKIELLLLIDQDGSMVPFHHFSQALVDTASRGGRFNQVRVYYFHNCPSDYLYHDPYHLEAVPIEDCLSQLPKTRVVCLIFSDAGAARGQFSSRRRRRTKFFLKELKHYVPPIAWLNPFPRDRWESTTAEEIAKLVPMFEVNRQGLYQAIETLRGRD</sequence>
<dbReference type="PANTHER" id="PTHR39338">
    <property type="entry name" value="BLL5662 PROTEIN-RELATED"/>
    <property type="match status" value="1"/>
</dbReference>
<dbReference type="Proteomes" id="UP000176944">
    <property type="component" value="Chromosome"/>
</dbReference>
<evidence type="ECO:0000313" key="6">
    <source>
        <dbReference type="EMBL" id="AOY79839.1"/>
    </source>
</evidence>
<gene>
    <name evidence="6" type="ORF">BJP36_07750</name>
</gene>
<dbReference type="GO" id="GO:0007154">
    <property type="term" value="P:cell communication"/>
    <property type="evidence" value="ECO:0007669"/>
    <property type="project" value="InterPro"/>
</dbReference>
<reference evidence="7" key="1">
    <citation type="submission" date="2016-10" db="EMBL/GenBank/DDBJ databases">
        <title>Comparative genomics uncovers the prolific and rare metabolic potential of the cyanobacterial genus Moorea.</title>
        <authorList>
            <person name="Leao T."/>
            <person name="Castelao G."/>
            <person name="Korobeynikov A."/>
            <person name="Monroe E.A."/>
            <person name="Podell S."/>
            <person name="Glukhov E."/>
            <person name="Allen E."/>
            <person name="Gerwick W.H."/>
            <person name="Gerwick L."/>
        </authorList>
    </citation>
    <scope>NUCLEOTIDE SEQUENCE [LARGE SCALE GENOMIC DNA]</scope>
    <source>
        <strain evidence="7">JHB</strain>
    </source>
</reference>
<dbReference type="Pfam" id="PF03160">
    <property type="entry name" value="Calx-beta"/>
    <property type="match status" value="1"/>
</dbReference>
<feature type="domain" description="Calx-beta" evidence="5">
    <location>
        <begin position="219"/>
        <end position="282"/>
    </location>
</feature>
<keyword evidence="3" id="KW-0106">Calcium</keyword>
<evidence type="ECO:0000256" key="2">
    <source>
        <dbReference type="ARBA" id="ARBA00022737"/>
    </source>
</evidence>
<evidence type="ECO:0000259" key="5">
    <source>
        <dbReference type="Pfam" id="PF03160"/>
    </source>
</evidence>
<keyword evidence="4" id="KW-1133">Transmembrane helix</keyword>
<dbReference type="InterPro" id="IPR003644">
    <property type="entry name" value="Calx_beta"/>
</dbReference>
<name>A0A1D9FWT6_MOOP1</name>
<protein>
    <recommendedName>
        <fullName evidence="5">Calx-beta domain-containing protein</fullName>
    </recommendedName>
</protein>
<keyword evidence="2" id="KW-0677">Repeat</keyword>
<accession>A0A1D9FWT6</accession>
<evidence type="ECO:0000256" key="3">
    <source>
        <dbReference type="ARBA" id="ARBA00022837"/>
    </source>
</evidence>
<proteinExistence type="predicted"/>
<dbReference type="SUPFAM" id="SSF141072">
    <property type="entry name" value="CalX-like"/>
    <property type="match status" value="1"/>
</dbReference>
<dbReference type="InterPro" id="IPR038081">
    <property type="entry name" value="CalX-like_sf"/>
</dbReference>
<feature type="transmembrane region" description="Helical" evidence="4">
    <location>
        <begin position="305"/>
        <end position="323"/>
    </location>
</feature>
<dbReference type="PANTHER" id="PTHR39338:SF7">
    <property type="entry name" value="BLL6692 PROTEIN"/>
    <property type="match status" value="1"/>
</dbReference>
<dbReference type="AlphaFoldDB" id="A0A1D9FWT6"/>
<organism evidence="6 7">
    <name type="scientific">Moorena producens (strain JHB)</name>
    <dbReference type="NCBI Taxonomy" id="1454205"/>
    <lineage>
        <taxon>Bacteria</taxon>
        <taxon>Bacillati</taxon>
        <taxon>Cyanobacteriota</taxon>
        <taxon>Cyanophyceae</taxon>
        <taxon>Coleofasciculales</taxon>
        <taxon>Coleofasciculaceae</taxon>
        <taxon>Moorena</taxon>
    </lineage>
</organism>
<dbReference type="Gene3D" id="2.60.40.2030">
    <property type="match status" value="1"/>
</dbReference>
<keyword evidence="4" id="KW-0812">Transmembrane</keyword>
<evidence type="ECO:0000256" key="4">
    <source>
        <dbReference type="SAM" id="Phobius"/>
    </source>
</evidence>
<feature type="transmembrane region" description="Helical" evidence="4">
    <location>
        <begin position="114"/>
        <end position="133"/>
    </location>
</feature>
<dbReference type="EMBL" id="CP017708">
    <property type="protein sequence ID" value="AOY79839.1"/>
    <property type="molecule type" value="Genomic_DNA"/>
</dbReference>